<sequence length="154" mass="16719">MDVIDRNILVALQDNGAAGLAELAKVAGLSVSATAERVKRLEERGTIRGWRADLDPAAIGCPMLAFVFVSMRPGREENAFRIAMRAAEPVLECHHVTGAWTFLLKLRLPDLAALERFVAEQVRGQAGVERTETILAITSAKETAILPVAEAEEE</sequence>
<evidence type="ECO:0000256" key="3">
    <source>
        <dbReference type="ARBA" id="ARBA00023163"/>
    </source>
</evidence>
<dbReference type="Proteomes" id="UP000245048">
    <property type="component" value="Unassembled WGS sequence"/>
</dbReference>
<evidence type="ECO:0000313" key="5">
    <source>
        <dbReference type="EMBL" id="PWC27776.1"/>
    </source>
</evidence>
<evidence type="ECO:0000256" key="2">
    <source>
        <dbReference type="ARBA" id="ARBA00023125"/>
    </source>
</evidence>
<dbReference type="PANTHER" id="PTHR30154">
    <property type="entry name" value="LEUCINE-RESPONSIVE REGULATORY PROTEIN"/>
    <property type="match status" value="1"/>
</dbReference>
<dbReference type="PROSITE" id="PS50956">
    <property type="entry name" value="HTH_ASNC_2"/>
    <property type="match status" value="1"/>
</dbReference>
<keyword evidence="3" id="KW-0804">Transcription</keyword>
<keyword evidence="1" id="KW-0805">Transcription regulation</keyword>
<dbReference type="GO" id="GO:0043200">
    <property type="term" value="P:response to amino acid"/>
    <property type="evidence" value="ECO:0007669"/>
    <property type="project" value="TreeGrafter"/>
</dbReference>
<comment type="caution">
    <text evidence="5">The sequence shown here is derived from an EMBL/GenBank/DDBJ whole genome shotgun (WGS) entry which is preliminary data.</text>
</comment>
<dbReference type="Pfam" id="PF13404">
    <property type="entry name" value="HTH_AsnC-type"/>
    <property type="match status" value="1"/>
</dbReference>
<dbReference type="PANTHER" id="PTHR30154:SF34">
    <property type="entry name" value="TRANSCRIPTIONAL REGULATOR AZLB"/>
    <property type="match status" value="1"/>
</dbReference>
<dbReference type="AlphaFoldDB" id="A0A2U1V1J8"/>
<dbReference type="InterPro" id="IPR011008">
    <property type="entry name" value="Dimeric_a/b-barrel"/>
</dbReference>
<gene>
    <name evidence="5" type="ORF">CR165_15880</name>
</gene>
<dbReference type="OrthoDB" id="9813313at2"/>
<keyword evidence="6" id="KW-1185">Reference proteome</keyword>
<evidence type="ECO:0000259" key="4">
    <source>
        <dbReference type="PROSITE" id="PS50956"/>
    </source>
</evidence>
<keyword evidence="2" id="KW-0238">DNA-binding</keyword>
<evidence type="ECO:0000256" key="1">
    <source>
        <dbReference type="ARBA" id="ARBA00023015"/>
    </source>
</evidence>
<dbReference type="EMBL" id="PDOA01000011">
    <property type="protein sequence ID" value="PWC27776.1"/>
    <property type="molecule type" value="Genomic_DNA"/>
</dbReference>
<dbReference type="Gene3D" id="3.30.70.920">
    <property type="match status" value="1"/>
</dbReference>
<dbReference type="InterPro" id="IPR000485">
    <property type="entry name" value="AsnC-type_HTH_dom"/>
</dbReference>
<dbReference type="RefSeq" id="WP_109517937.1">
    <property type="nucleotide sequence ID" value="NZ_JBHSCH010000027.1"/>
</dbReference>
<organism evidence="5 6">
    <name type="scientific">Teichococcus aestuarii</name>
    <dbReference type="NCBI Taxonomy" id="568898"/>
    <lineage>
        <taxon>Bacteria</taxon>
        <taxon>Pseudomonadati</taxon>
        <taxon>Pseudomonadota</taxon>
        <taxon>Alphaproteobacteria</taxon>
        <taxon>Acetobacterales</taxon>
        <taxon>Roseomonadaceae</taxon>
        <taxon>Roseomonas</taxon>
    </lineage>
</organism>
<dbReference type="SUPFAM" id="SSF54909">
    <property type="entry name" value="Dimeric alpha+beta barrel"/>
    <property type="match status" value="1"/>
</dbReference>
<dbReference type="InterPro" id="IPR019887">
    <property type="entry name" value="Tscrpt_reg_AsnC/Lrp_C"/>
</dbReference>
<feature type="domain" description="HTH asnC-type" evidence="4">
    <location>
        <begin position="1"/>
        <end position="62"/>
    </location>
</feature>
<dbReference type="InterPro" id="IPR036390">
    <property type="entry name" value="WH_DNA-bd_sf"/>
</dbReference>
<dbReference type="InterPro" id="IPR019888">
    <property type="entry name" value="Tscrpt_reg_AsnC-like"/>
</dbReference>
<reference evidence="6" key="1">
    <citation type="submission" date="2017-10" db="EMBL/GenBank/DDBJ databases">
        <authorList>
            <person name="Toshchakov S.V."/>
            <person name="Goeva M.A."/>
        </authorList>
    </citation>
    <scope>NUCLEOTIDE SEQUENCE [LARGE SCALE GENOMIC DNA]</scope>
    <source>
        <strain evidence="6">JR1/69-1-13</strain>
    </source>
</reference>
<dbReference type="Pfam" id="PF01037">
    <property type="entry name" value="AsnC_trans_reg"/>
    <property type="match status" value="1"/>
</dbReference>
<dbReference type="GO" id="GO:0043565">
    <property type="term" value="F:sequence-specific DNA binding"/>
    <property type="evidence" value="ECO:0007669"/>
    <property type="project" value="InterPro"/>
</dbReference>
<dbReference type="Gene3D" id="1.10.10.10">
    <property type="entry name" value="Winged helix-like DNA-binding domain superfamily/Winged helix DNA-binding domain"/>
    <property type="match status" value="1"/>
</dbReference>
<accession>A0A2U1V1J8</accession>
<dbReference type="GO" id="GO:0005829">
    <property type="term" value="C:cytosol"/>
    <property type="evidence" value="ECO:0007669"/>
    <property type="project" value="TreeGrafter"/>
</dbReference>
<name>A0A2U1V1J8_9PROT</name>
<dbReference type="SUPFAM" id="SSF46785">
    <property type="entry name" value="Winged helix' DNA-binding domain"/>
    <property type="match status" value="1"/>
</dbReference>
<dbReference type="PRINTS" id="PR00033">
    <property type="entry name" value="HTHASNC"/>
</dbReference>
<evidence type="ECO:0000313" key="6">
    <source>
        <dbReference type="Proteomes" id="UP000245048"/>
    </source>
</evidence>
<dbReference type="SMART" id="SM00344">
    <property type="entry name" value="HTH_ASNC"/>
    <property type="match status" value="1"/>
</dbReference>
<proteinExistence type="predicted"/>
<dbReference type="InterPro" id="IPR036388">
    <property type="entry name" value="WH-like_DNA-bd_sf"/>
</dbReference>
<protein>
    <submittedName>
        <fullName evidence="5">AsnC family transcriptional regulator</fullName>
    </submittedName>
</protein>